<dbReference type="Gene3D" id="1.20.1600.10">
    <property type="entry name" value="Outer membrane efflux proteins (OEP)"/>
    <property type="match status" value="1"/>
</dbReference>
<keyword evidence="2" id="KW-0564">Palmitate</keyword>
<dbReference type="Gene3D" id="2.20.200.10">
    <property type="entry name" value="Outer membrane efflux proteins (OEP)"/>
    <property type="match status" value="1"/>
</dbReference>
<dbReference type="InterPro" id="IPR003423">
    <property type="entry name" value="OMP_efflux"/>
</dbReference>
<dbReference type="NCBIfam" id="TIGR01845">
    <property type="entry name" value="outer_NodT"/>
    <property type="match status" value="1"/>
</dbReference>
<dbReference type="Pfam" id="PF02321">
    <property type="entry name" value="OEP"/>
    <property type="match status" value="2"/>
</dbReference>
<sequence length="508" mass="53536">MSHWRLFAPLACSLVLSGCMVGPDYQGPPDAAPFARLAGAFRHADRTTPAYYPAAAWWESLSDKQLDALIVLALSKSPNVELATARLKQERAGVAGARADLMPKAAGLGAASGARLGLGDTDGLNNKIAAAAAGLGPQAVAAAPEIPEHVSTGLYNAAFDASWEIDVFGGRRRAVERSSARAQAAEAALADVYVQLSAEVARAYVGLRAAQRQLGIVRHSVSLQQKTFDLTRQQVEQGTSADLDLARLETQLSSTQADIPLLEAQVEEALGQLAVLCGLEPGALDARLSKPRPIPSPPKTVPVGDPASMLRRRPDIRQAERQLASANAAIGEAVAQYFPRIKLVGLAVSGGNQPGDLADTASLSLLGGPTLQWNILSFGRIDAKVEQSEAATQAALAQYRQSVLAALQDAESSLIQFRKRKENVAYLARASASAARAAALTRDMNQAGALGLIDTLDIERQRLQTEQSLAQAEAELTNAFIALEKSLGLGWEPATKRQPAATAVAKAN</sequence>
<dbReference type="SUPFAM" id="SSF56954">
    <property type="entry name" value="Outer membrane efflux proteins (OEP)"/>
    <property type="match status" value="1"/>
</dbReference>
<dbReference type="PROSITE" id="PS51257">
    <property type="entry name" value="PROKAR_LIPOPROTEIN"/>
    <property type="match status" value="1"/>
</dbReference>
<comment type="similarity">
    <text evidence="1 2">Belongs to the outer membrane factor (OMF) (TC 1.B.17) family.</text>
</comment>
<keyword evidence="2" id="KW-0472">Membrane</keyword>
<keyword evidence="2" id="KW-0812">Transmembrane</keyword>
<dbReference type="Proteomes" id="UP001230253">
    <property type="component" value="Unassembled WGS sequence"/>
</dbReference>
<name>A0ABU0C9C3_9BRAD</name>
<organism evidence="4 5">
    <name type="scientific">Rhodopseudomonas julia</name>
    <dbReference type="NCBI Taxonomy" id="200617"/>
    <lineage>
        <taxon>Bacteria</taxon>
        <taxon>Pseudomonadati</taxon>
        <taxon>Pseudomonadota</taxon>
        <taxon>Alphaproteobacteria</taxon>
        <taxon>Hyphomicrobiales</taxon>
        <taxon>Nitrobacteraceae</taxon>
        <taxon>Rhodopseudomonas</taxon>
    </lineage>
</organism>
<evidence type="ECO:0000256" key="3">
    <source>
        <dbReference type="SAM" id="MobiDB-lite"/>
    </source>
</evidence>
<dbReference type="EMBL" id="JAUSUK010000002">
    <property type="protein sequence ID" value="MDQ0327133.1"/>
    <property type="molecule type" value="Genomic_DNA"/>
</dbReference>
<dbReference type="PANTHER" id="PTHR30203:SF25">
    <property type="entry name" value="OUTER MEMBRANE PROTEIN-RELATED"/>
    <property type="match status" value="1"/>
</dbReference>
<accession>A0ABU0C9C3</accession>
<dbReference type="PANTHER" id="PTHR30203">
    <property type="entry name" value="OUTER MEMBRANE CATION EFFLUX PROTEIN"/>
    <property type="match status" value="1"/>
</dbReference>
<comment type="subcellular location">
    <subcellularLocation>
        <location evidence="2">Cell membrane</location>
        <topology evidence="2">Lipid-anchor</topology>
    </subcellularLocation>
</comment>
<protein>
    <submittedName>
        <fullName evidence="4">NodT family efflux transporter outer membrane factor (OMF) lipoprotein</fullName>
    </submittedName>
</protein>
<evidence type="ECO:0000313" key="5">
    <source>
        <dbReference type="Proteomes" id="UP001230253"/>
    </source>
</evidence>
<comment type="caution">
    <text evidence="4">The sequence shown here is derived from an EMBL/GenBank/DDBJ whole genome shotgun (WGS) entry which is preliminary data.</text>
</comment>
<evidence type="ECO:0000313" key="4">
    <source>
        <dbReference type="EMBL" id="MDQ0327133.1"/>
    </source>
</evidence>
<keyword evidence="5" id="KW-1185">Reference proteome</keyword>
<feature type="region of interest" description="Disordered" evidence="3">
    <location>
        <begin position="287"/>
        <end position="308"/>
    </location>
</feature>
<evidence type="ECO:0000256" key="2">
    <source>
        <dbReference type="RuleBase" id="RU362097"/>
    </source>
</evidence>
<proteinExistence type="inferred from homology"/>
<keyword evidence="2 4" id="KW-0449">Lipoprotein</keyword>
<gene>
    <name evidence="4" type="ORF">J2R99_003002</name>
</gene>
<evidence type="ECO:0000256" key="1">
    <source>
        <dbReference type="ARBA" id="ARBA00007613"/>
    </source>
</evidence>
<dbReference type="RefSeq" id="WP_307155209.1">
    <property type="nucleotide sequence ID" value="NZ_JAUSUK010000002.1"/>
</dbReference>
<keyword evidence="2" id="KW-1134">Transmembrane beta strand</keyword>
<reference evidence="4 5" key="1">
    <citation type="submission" date="2023-07" db="EMBL/GenBank/DDBJ databases">
        <title>Genomic Encyclopedia of Type Strains, Phase IV (KMG-IV): sequencing the most valuable type-strain genomes for metagenomic binning, comparative biology and taxonomic classification.</title>
        <authorList>
            <person name="Goeker M."/>
        </authorList>
    </citation>
    <scope>NUCLEOTIDE SEQUENCE [LARGE SCALE GENOMIC DNA]</scope>
    <source>
        <strain evidence="4 5">DSM 11549</strain>
    </source>
</reference>
<dbReference type="InterPro" id="IPR010131">
    <property type="entry name" value="MdtP/NodT-like"/>
</dbReference>